<evidence type="ECO:0000259" key="1">
    <source>
        <dbReference type="PROSITE" id="PS50404"/>
    </source>
</evidence>
<feature type="domain" description="GST N-terminal" evidence="1">
    <location>
        <begin position="282"/>
        <end position="363"/>
    </location>
</feature>
<sequence>MEIVHTAAISSHQTTSFPGPDSVRYGGTINQTKAGFADKFSPCQCRLNGLSLVTEVGKLRYARGRWQKNERWRVTAARSRKTEASKVQQVDEEKEKRGGSSLLTFLCPLLKLLGGGDPAAPRNVFLETATSGLASLSRLPWGSQVNAEVVAERATLGQPPQLLQLYEFEACPFCRRVREALTELDLSAEIYPCPKGSLKHREFVKTNGGREQFPYIIDPNTGVSLYESSEIVSYLFKEYGGGRKPSPGLLGSTLVTGWIPTLLRAGRGMMLYSQAASIPPPQKLELYNYENNQFARLVREALCELELPYILRNAGKGSPLRNSLLKIAGSTQVPYLVDPNTGISMAESKDIIAYLCELWMTTLSSIEFMLPANTSSWQNLPRMLQETQSAEQRLEVLQAFGSCRTAHKVDLSYAEESKLTVPEWAALLQSLDSNPGFEELLLCASSSSWRPGIVRWTEEKWQALNASLAQVVQKASSLKKLVLHIGDVRQGPLLEQLGLNPNRALEELHLVCDFLEPDSAIGLYLAVNMIPDLPRLRKLVLRFFSVLQPVDRPTVQALSNALKENASLQFLEVSDFCKEGALGLEKVLQEAFTGQSACRNLKELVWTMTSSTATVKFGEALPVLMWNIPDLVIKINGDTFLDALKCTPLWSNEHESQLFQGFPWENVGYALRSRREGEGLRFERLTVRLDWDWCYSEGTNGAHWDCLDRLIHGMFVMWEISQQSPLLHLSLNWSSSVLTCRNMDFCMKPLTIVGLREVHFSLGVTVLANSSYVSCIQSVLDTFNRNTSIRTCGFAFRGTLSHGKMDLMRDLQSMILEKVMQNRSVVTLTLTSSFFPVLTNDVIMKLAKLQMRSPSSRTINIEHSEARERVSAKVISFQDHVKSLGSVKQAGTKRKNDVENFCTKRKPWGSGVATIEGARWISSLRASGGGRSHG</sequence>
<dbReference type="SFLD" id="SFLDG01181">
    <property type="entry name" value="SUF2"/>
    <property type="match status" value="1"/>
</dbReference>
<accession>A0ABD3HJG3</accession>
<dbReference type="InterPro" id="IPR032675">
    <property type="entry name" value="LRR_dom_sf"/>
</dbReference>
<dbReference type="PANTHER" id="PTHR45288:SF2">
    <property type="entry name" value="THIOREDOXIN FAMILY PROTEIN"/>
    <property type="match status" value="1"/>
</dbReference>
<gene>
    <name evidence="2" type="ORF">R1sor_004378</name>
</gene>
<dbReference type="InterPro" id="IPR040079">
    <property type="entry name" value="Glutathione_S-Trfase"/>
</dbReference>
<dbReference type="CDD" id="cd03041">
    <property type="entry name" value="GST_N_2GST_N"/>
    <property type="match status" value="1"/>
</dbReference>
<dbReference type="PANTHER" id="PTHR45288">
    <property type="entry name" value="THIOREDOXIN FAMILY PROTEIN"/>
    <property type="match status" value="1"/>
</dbReference>
<feature type="domain" description="GST N-terminal" evidence="1">
    <location>
        <begin position="161"/>
        <end position="243"/>
    </location>
</feature>
<comment type="caution">
    <text evidence="2">The sequence shown here is derived from an EMBL/GenBank/DDBJ whole genome shotgun (WGS) entry which is preliminary data.</text>
</comment>
<dbReference type="Pfam" id="PF13417">
    <property type="entry name" value="GST_N_3"/>
    <property type="match status" value="2"/>
</dbReference>
<dbReference type="Proteomes" id="UP001633002">
    <property type="component" value="Unassembled WGS sequence"/>
</dbReference>
<dbReference type="Gene3D" id="3.40.30.10">
    <property type="entry name" value="Glutaredoxin"/>
    <property type="match status" value="2"/>
</dbReference>
<evidence type="ECO:0000313" key="2">
    <source>
        <dbReference type="EMBL" id="KAL3690727.1"/>
    </source>
</evidence>
<dbReference type="AlphaFoldDB" id="A0ABD3HJG3"/>
<dbReference type="SUPFAM" id="SSF52833">
    <property type="entry name" value="Thioredoxin-like"/>
    <property type="match status" value="2"/>
</dbReference>
<proteinExistence type="predicted"/>
<dbReference type="InterPro" id="IPR036249">
    <property type="entry name" value="Thioredoxin-like_sf"/>
</dbReference>
<evidence type="ECO:0000313" key="3">
    <source>
        <dbReference type="Proteomes" id="UP001633002"/>
    </source>
</evidence>
<keyword evidence="3" id="KW-1185">Reference proteome</keyword>
<dbReference type="SUPFAM" id="SSF52047">
    <property type="entry name" value="RNI-like"/>
    <property type="match status" value="1"/>
</dbReference>
<dbReference type="SFLD" id="SFLDS00019">
    <property type="entry name" value="Glutathione_Transferase_(cytos"/>
    <property type="match status" value="1"/>
</dbReference>
<name>A0ABD3HJG3_9MARC</name>
<organism evidence="2 3">
    <name type="scientific">Riccia sorocarpa</name>
    <dbReference type="NCBI Taxonomy" id="122646"/>
    <lineage>
        <taxon>Eukaryota</taxon>
        <taxon>Viridiplantae</taxon>
        <taxon>Streptophyta</taxon>
        <taxon>Embryophyta</taxon>
        <taxon>Marchantiophyta</taxon>
        <taxon>Marchantiopsida</taxon>
        <taxon>Marchantiidae</taxon>
        <taxon>Marchantiales</taxon>
        <taxon>Ricciaceae</taxon>
        <taxon>Riccia</taxon>
    </lineage>
</organism>
<dbReference type="InterPro" id="IPR004045">
    <property type="entry name" value="Glutathione_S-Trfase_N"/>
</dbReference>
<reference evidence="2 3" key="1">
    <citation type="submission" date="2024-09" db="EMBL/GenBank/DDBJ databases">
        <title>Chromosome-scale assembly of Riccia sorocarpa.</title>
        <authorList>
            <person name="Paukszto L."/>
        </authorList>
    </citation>
    <scope>NUCLEOTIDE SEQUENCE [LARGE SCALE GENOMIC DNA]</scope>
    <source>
        <strain evidence="2">LP-2024</strain>
        <tissue evidence="2">Aerial parts of the thallus</tissue>
    </source>
</reference>
<dbReference type="PROSITE" id="PS51354">
    <property type="entry name" value="GLUTAREDOXIN_2"/>
    <property type="match status" value="1"/>
</dbReference>
<protein>
    <recommendedName>
        <fullName evidence="1">GST N-terminal domain-containing protein</fullName>
    </recommendedName>
</protein>
<dbReference type="PROSITE" id="PS50404">
    <property type="entry name" value="GST_NTER"/>
    <property type="match status" value="2"/>
</dbReference>
<dbReference type="Gene3D" id="3.80.10.10">
    <property type="entry name" value="Ribonuclease Inhibitor"/>
    <property type="match status" value="1"/>
</dbReference>
<dbReference type="EMBL" id="JBJQOH010000003">
    <property type="protein sequence ID" value="KAL3690727.1"/>
    <property type="molecule type" value="Genomic_DNA"/>
</dbReference>